<keyword evidence="1" id="KW-0812">Transmembrane</keyword>
<dbReference type="InterPro" id="IPR036691">
    <property type="entry name" value="Endo/exonu/phosph_ase_sf"/>
</dbReference>
<dbReference type="InterPro" id="IPR036396">
    <property type="entry name" value="Cyt_P450_sf"/>
</dbReference>
<dbReference type="SUPFAM" id="SSF56219">
    <property type="entry name" value="DNase I-like"/>
    <property type="match status" value="1"/>
</dbReference>
<dbReference type="Gene3D" id="1.10.630.10">
    <property type="entry name" value="Cytochrome P450"/>
    <property type="match status" value="1"/>
</dbReference>
<keyword evidence="1" id="KW-0472">Membrane</keyword>
<dbReference type="Gene3D" id="3.60.10.10">
    <property type="entry name" value="Endonuclease/exonuclease/phosphatase"/>
    <property type="match status" value="1"/>
</dbReference>
<evidence type="ECO:0000259" key="2">
    <source>
        <dbReference type="Pfam" id="PF03372"/>
    </source>
</evidence>
<evidence type="ECO:0000256" key="1">
    <source>
        <dbReference type="SAM" id="Phobius"/>
    </source>
</evidence>
<dbReference type="PANTHER" id="PTHR33116">
    <property type="entry name" value="REVERSE TRANSCRIPTASE ZINC-BINDING DOMAIN-CONTAINING PROTEIN-RELATED-RELATED"/>
    <property type="match status" value="1"/>
</dbReference>
<keyword evidence="1" id="KW-1133">Transmembrane helix</keyword>
<dbReference type="Proteomes" id="UP000288805">
    <property type="component" value="Unassembled WGS sequence"/>
</dbReference>
<gene>
    <name evidence="4" type="primary">CYP97A3_3</name>
    <name evidence="4" type="ORF">CK203_022618</name>
</gene>
<dbReference type="EMBL" id="QGNW01000046">
    <property type="protein sequence ID" value="RVX07212.1"/>
    <property type="molecule type" value="Genomic_DNA"/>
</dbReference>
<proteinExistence type="predicted"/>
<dbReference type="GO" id="GO:0005506">
    <property type="term" value="F:iron ion binding"/>
    <property type="evidence" value="ECO:0007669"/>
    <property type="project" value="InterPro"/>
</dbReference>
<dbReference type="GO" id="GO:0020037">
    <property type="term" value="F:heme binding"/>
    <property type="evidence" value="ECO:0007669"/>
    <property type="project" value="InterPro"/>
</dbReference>
<comment type="caution">
    <text evidence="4">The sequence shown here is derived from an EMBL/GenBank/DDBJ whole genome shotgun (WGS) entry which is preliminary data.</text>
</comment>
<reference evidence="4 5" key="1">
    <citation type="journal article" date="2018" name="PLoS Genet.">
        <title>Population sequencing reveals clonal diversity and ancestral inbreeding in the grapevine cultivar Chardonnay.</title>
        <authorList>
            <person name="Roach M.J."/>
            <person name="Johnson D.L."/>
            <person name="Bohlmann J."/>
            <person name="van Vuuren H.J."/>
            <person name="Jones S.J."/>
            <person name="Pretorius I.S."/>
            <person name="Schmidt S.A."/>
            <person name="Borneman A.R."/>
        </authorList>
    </citation>
    <scope>NUCLEOTIDE SEQUENCE [LARGE SCALE GENOMIC DNA]</scope>
    <source>
        <strain evidence="5">cv. Chardonnay</strain>
        <tissue evidence="4">Leaf</tissue>
    </source>
</reference>
<dbReference type="InterPro" id="IPR005135">
    <property type="entry name" value="Endo/exonuclease/phosphatase"/>
</dbReference>
<evidence type="ECO:0000313" key="4">
    <source>
        <dbReference type="EMBL" id="RVX07212.1"/>
    </source>
</evidence>
<evidence type="ECO:0000313" key="5">
    <source>
        <dbReference type="Proteomes" id="UP000288805"/>
    </source>
</evidence>
<accession>A0A438JE41</accession>
<organism evidence="4 5">
    <name type="scientific">Vitis vinifera</name>
    <name type="common">Grape</name>
    <dbReference type="NCBI Taxonomy" id="29760"/>
    <lineage>
        <taxon>Eukaryota</taxon>
        <taxon>Viridiplantae</taxon>
        <taxon>Streptophyta</taxon>
        <taxon>Embryophyta</taxon>
        <taxon>Tracheophyta</taxon>
        <taxon>Spermatophyta</taxon>
        <taxon>Magnoliopsida</taxon>
        <taxon>eudicotyledons</taxon>
        <taxon>Gunneridae</taxon>
        <taxon>Pentapetalae</taxon>
        <taxon>rosids</taxon>
        <taxon>Vitales</taxon>
        <taxon>Vitaceae</taxon>
        <taxon>Viteae</taxon>
        <taxon>Vitis</taxon>
    </lineage>
</organism>
<dbReference type="SUPFAM" id="SSF48264">
    <property type="entry name" value="Cytochrome P450"/>
    <property type="match status" value="1"/>
</dbReference>
<dbReference type="Pfam" id="PF03372">
    <property type="entry name" value="Exo_endo_phos"/>
    <property type="match status" value="1"/>
</dbReference>
<dbReference type="PANTHER" id="PTHR33116:SF78">
    <property type="entry name" value="OS12G0587133 PROTEIN"/>
    <property type="match status" value="1"/>
</dbReference>
<dbReference type="GO" id="GO:0016705">
    <property type="term" value="F:oxidoreductase activity, acting on paired donors, with incorporation or reduction of molecular oxygen"/>
    <property type="evidence" value="ECO:0007669"/>
    <property type="project" value="InterPro"/>
</dbReference>
<sequence length="1079" mass="124366">MGVSIDLEKGAKEYDGRALPAKDMERVLEKEEGSVLGSWMNGSFVKLYRCLGMPTEGFEGEILLLLRKMEERKNIKEGAKEYDGRVLSAKDMERVLEKEEESVLGSWMNGSFVKLYRCLEVSGVFYACVMKLRLLSWNVRGANDYEKRKVIKALIKDQKVDLVCLQEMSKRIVRSLGVGRCLEWGAVYLRGAFGGVLVFWDNRVLQLLEAEVGTSSVSCRFESYEDDFCWNFTRVYGPTLKKEREDLWDELGVVRGLWGGPWCVSGDFNVVRFLVESSRRGRLTYSMRRFSEVIEDLELRDLPLQGGSFTWKGGLNNQSHSRLDRFLISNEWEDGGGVRRGPMPFRFENMWLKEEGFKDKVQAWWEGLSFSGFASFVLAAKLKALKPLVRDWNRLDFGKVEVNKMANAHKRRNLMSRVKINGSWLTEEKEVRDGVVNEFKLLLSAAGGWRPNISGMSFERLEAMEAARLEESFSEQEVLEALKGFCGHKALEPDGFTMTFWQFSWDFVKEEVMGFFREFHDHGRFVKSLNATFLVLIPKKGGAKDLRDFRPISLMGGLYKWLVKVLANKLKLVSNEGAVMCKLDIEKAYDHVDWSFLFSVMSMMGFWGEMDPVDAVAISGLKINMDKSELILVGGVENTEALAVDLGCKDGVEERMWKKLARWKSQYISKGGRITLIQSTLASMPIYFMPVLSMPKRFRLRIEQIQRDFLWGGGALERKPYLVRWGLVCLDKNKGGGKYGEEQGGWCSKEVRGGYGLGLWKTFRKEWTVVSSRLYFVLGNGQRVKFWKDRWCGDELLCVSFPSLFALAVFKDAWVKDVWCSNEGGGSWSLLFSKLFNDWEMDEVCRFFSGLNGKSVQQTVEDKPRVSFFGWEATWGKALTLDQLQKRGWPLANRCYLCQRHEESIDHILLHCAKARTLWALLCSLFGVQWVLPATVKATLLGWDGSFVGKKRKGVWRANPLCLFWMVWKYWYLSSSNQVRYLSDAAQILKVAIMWALFAVVTPAFLFIVLDVLRMLMIVNAKYFFFFSFFDRGEDIFISVWNLHRCPKHWDDADKFNPERWPLDGPNPNETNQNFRYII</sequence>
<protein>
    <submittedName>
        <fullName evidence="4">Protein lutein deficient 5, chloroplastic</fullName>
    </submittedName>
</protein>
<feature type="domain" description="Endonuclease/exonuclease/phosphatase" evidence="2">
    <location>
        <begin position="135"/>
        <end position="335"/>
    </location>
</feature>
<dbReference type="Pfam" id="PF13966">
    <property type="entry name" value="zf-RVT"/>
    <property type="match status" value="1"/>
</dbReference>
<dbReference type="AlphaFoldDB" id="A0A438JE41"/>
<dbReference type="GO" id="GO:0004497">
    <property type="term" value="F:monooxygenase activity"/>
    <property type="evidence" value="ECO:0007669"/>
    <property type="project" value="InterPro"/>
</dbReference>
<feature type="domain" description="Reverse transcriptase zinc-binding" evidence="3">
    <location>
        <begin position="863"/>
        <end position="919"/>
    </location>
</feature>
<feature type="transmembrane region" description="Helical" evidence="1">
    <location>
        <begin position="992"/>
        <end position="1013"/>
    </location>
</feature>
<evidence type="ECO:0000259" key="3">
    <source>
        <dbReference type="Pfam" id="PF13966"/>
    </source>
</evidence>
<dbReference type="InterPro" id="IPR026960">
    <property type="entry name" value="RVT-Znf"/>
</dbReference>
<name>A0A438JE41_VITVI</name>